<accession>A0A150R180</accession>
<feature type="transmembrane region" description="Helical" evidence="8">
    <location>
        <begin position="63"/>
        <end position="83"/>
    </location>
</feature>
<name>A0A150R180_SORCE</name>
<evidence type="ECO:0000259" key="9">
    <source>
        <dbReference type="Pfam" id="PF03600"/>
    </source>
</evidence>
<feature type="domain" description="Citrate transporter-like" evidence="9">
    <location>
        <begin position="12"/>
        <end position="365"/>
    </location>
</feature>
<feature type="transmembrane region" description="Helical" evidence="8">
    <location>
        <begin position="140"/>
        <end position="159"/>
    </location>
</feature>
<evidence type="ECO:0000256" key="1">
    <source>
        <dbReference type="ARBA" id="ARBA00004651"/>
    </source>
</evidence>
<dbReference type="OrthoDB" id="9765532at2"/>
<feature type="transmembrane region" description="Helical" evidence="8">
    <location>
        <begin position="315"/>
        <end position="334"/>
    </location>
</feature>
<sequence length="418" mass="43304">MWSVLLVFAATYVLIAARRLAVLPIGRPAGALAGACAMVLLSALDPGAGLTPHEAFAAIEPNTIGLLLGMMLLAASLELAGVFERAAAWVARRNLSPVRLLYLVTLGAGLASAVLLNDSVCVMLAPLVDRTARRAGLDRVPYLLALAMGANAGSALTLAGNPQNMLVGHLSGISYRTYLLEAGPAALVGLAVTAVTLHLLLRRRIAARAFPPEAAPEPAPPSSRDARPSALAPLVCIAVVSVLFVLGANLAWTAIGGATAAILLHRRDATGLFERVSWTVLVFFGALFIVVAGLQKTGMPEQALRAASPFLPAGPTMGVLGLSIAMLVGCQIVSNVPFILLAESYIQSQPDPHLAWIATALVSTLAGNLTLLGSVANIIVVETVGAEREIGFRAYARVGVPVTLASTAAALLWLLLVR</sequence>
<dbReference type="GO" id="GO:0015105">
    <property type="term" value="F:arsenite transmembrane transporter activity"/>
    <property type="evidence" value="ECO:0007669"/>
    <property type="project" value="InterPro"/>
</dbReference>
<evidence type="ECO:0000256" key="5">
    <source>
        <dbReference type="ARBA" id="ARBA00022692"/>
    </source>
</evidence>
<dbReference type="RefSeq" id="WP_061605455.1">
    <property type="nucleotide sequence ID" value="NZ_JEMA01000156.1"/>
</dbReference>
<gene>
    <name evidence="10" type="ORF">BE15_33470</name>
</gene>
<comment type="subcellular location">
    <subcellularLocation>
        <location evidence="1">Cell membrane</location>
        <topology evidence="1">Multi-pass membrane protein</topology>
    </subcellularLocation>
</comment>
<dbReference type="InterPro" id="IPR000802">
    <property type="entry name" value="Arsenical_pump_ArsB"/>
</dbReference>
<feature type="transmembrane region" description="Helical" evidence="8">
    <location>
        <begin position="354"/>
        <end position="382"/>
    </location>
</feature>
<organism evidence="10 11">
    <name type="scientific">Sorangium cellulosum</name>
    <name type="common">Polyangium cellulosum</name>
    <dbReference type="NCBI Taxonomy" id="56"/>
    <lineage>
        <taxon>Bacteria</taxon>
        <taxon>Pseudomonadati</taxon>
        <taxon>Myxococcota</taxon>
        <taxon>Polyangia</taxon>
        <taxon>Polyangiales</taxon>
        <taxon>Polyangiaceae</taxon>
        <taxon>Sorangium</taxon>
    </lineage>
</organism>
<dbReference type="GO" id="GO:0005886">
    <property type="term" value="C:plasma membrane"/>
    <property type="evidence" value="ECO:0007669"/>
    <property type="project" value="UniProtKB-SubCell"/>
</dbReference>
<comment type="caution">
    <text evidence="10">The sequence shown here is derived from an EMBL/GenBank/DDBJ whole genome shotgun (WGS) entry which is preliminary data.</text>
</comment>
<reference evidence="10 11" key="1">
    <citation type="submission" date="2014-02" db="EMBL/GenBank/DDBJ databases">
        <title>The small core and large imbalanced accessory genome model reveals a collaborative survival strategy of Sorangium cellulosum strains in nature.</title>
        <authorList>
            <person name="Han K."/>
            <person name="Peng R."/>
            <person name="Blom J."/>
            <person name="Li Y.-Z."/>
        </authorList>
    </citation>
    <scope>NUCLEOTIDE SEQUENCE [LARGE SCALE GENOMIC DNA]</scope>
    <source>
        <strain evidence="10 11">So0008-312</strain>
    </source>
</reference>
<keyword evidence="6 8" id="KW-1133">Transmembrane helix</keyword>
<evidence type="ECO:0000256" key="4">
    <source>
        <dbReference type="ARBA" id="ARBA00022475"/>
    </source>
</evidence>
<dbReference type="PANTHER" id="PTHR43302">
    <property type="entry name" value="TRANSPORTER ARSB-RELATED"/>
    <property type="match status" value="1"/>
</dbReference>
<proteinExistence type="inferred from homology"/>
<evidence type="ECO:0000256" key="7">
    <source>
        <dbReference type="ARBA" id="ARBA00023136"/>
    </source>
</evidence>
<dbReference type="PANTHER" id="PTHR43302:SF5">
    <property type="entry name" value="TRANSPORTER ARSB-RELATED"/>
    <property type="match status" value="1"/>
</dbReference>
<evidence type="ECO:0000256" key="3">
    <source>
        <dbReference type="ARBA" id="ARBA00022448"/>
    </source>
</evidence>
<feature type="transmembrane region" description="Helical" evidence="8">
    <location>
        <begin position="231"/>
        <end position="264"/>
    </location>
</feature>
<evidence type="ECO:0000256" key="2">
    <source>
        <dbReference type="ARBA" id="ARBA00009843"/>
    </source>
</evidence>
<evidence type="ECO:0000313" key="11">
    <source>
        <dbReference type="Proteomes" id="UP000075260"/>
    </source>
</evidence>
<evidence type="ECO:0000256" key="8">
    <source>
        <dbReference type="SAM" id="Phobius"/>
    </source>
</evidence>
<comment type="similarity">
    <text evidence="2">Belongs to the CitM (TC 2.A.11) transporter family.</text>
</comment>
<dbReference type="Proteomes" id="UP000075260">
    <property type="component" value="Unassembled WGS sequence"/>
</dbReference>
<dbReference type="Pfam" id="PF03600">
    <property type="entry name" value="CitMHS"/>
    <property type="match status" value="1"/>
</dbReference>
<feature type="transmembrane region" description="Helical" evidence="8">
    <location>
        <begin position="179"/>
        <end position="201"/>
    </location>
</feature>
<feature type="transmembrane region" description="Helical" evidence="8">
    <location>
        <begin position="276"/>
        <end position="294"/>
    </location>
</feature>
<dbReference type="PRINTS" id="PR00758">
    <property type="entry name" value="ARSENICPUMP"/>
</dbReference>
<evidence type="ECO:0000313" key="10">
    <source>
        <dbReference type="EMBL" id="KYF73964.1"/>
    </source>
</evidence>
<dbReference type="InterPro" id="IPR004680">
    <property type="entry name" value="Cit_transptr-like_dom"/>
</dbReference>
<feature type="transmembrane region" description="Helical" evidence="8">
    <location>
        <begin position="394"/>
        <end position="416"/>
    </location>
</feature>
<evidence type="ECO:0000256" key="6">
    <source>
        <dbReference type="ARBA" id="ARBA00022989"/>
    </source>
</evidence>
<feature type="transmembrane region" description="Helical" evidence="8">
    <location>
        <begin position="31"/>
        <end position="51"/>
    </location>
</feature>
<keyword evidence="4" id="KW-1003">Cell membrane</keyword>
<keyword evidence="3" id="KW-0813">Transport</keyword>
<keyword evidence="7 8" id="KW-0472">Membrane</keyword>
<protein>
    <submittedName>
        <fullName evidence="10">Arsenic transporter</fullName>
    </submittedName>
</protein>
<dbReference type="EMBL" id="JEMA01000156">
    <property type="protein sequence ID" value="KYF73964.1"/>
    <property type="molecule type" value="Genomic_DNA"/>
</dbReference>
<keyword evidence="5 8" id="KW-0812">Transmembrane</keyword>
<dbReference type="AlphaFoldDB" id="A0A150R180"/>